<dbReference type="GO" id="GO:0016887">
    <property type="term" value="F:ATP hydrolysis activity"/>
    <property type="evidence" value="ECO:0007669"/>
    <property type="project" value="TreeGrafter"/>
</dbReference>
<keyword evidence="6" id="KW-1185">Reference proteome</keyword>
<organism evidence="5 6">
    <name type="scientific">Acidiluteibacter ferrifornacis</name>
    <dbReference type="NCBI Taxonomy" id="2692424"/>
    <lineage>
        <taxon>Bacteria</taxon>
        <taxon>Pseudomonadati</taxon>
        <taxon>Bacteroidota</taxon>
        <taxon>Flavobacteriia</taxon>
        <taxon>Flavobacteriales</taxon>
        <taxon>Cryomorphaceae</taxon>
        <taxon>Acidiluteibacter</taxon>
    </lineage>
</organism>
<protein>
    <submittedName>
        <fullName evidence="5">Type II/IV secretion system protein</fullName>
    </submittedName>
</protein>
<evidence type="ECO:0000259" key="4">
    <source>
        <dbReference type="PROSITE" id="PS00662"/>
    </source>
</evidence>
<dbReference type="SUPFAM" id="SSF52540">
    <property type="entry name" value="P-loop containing nucleoside triphosphate hydrolases"/>
    <property type="match status" value="1"/>
</dbReference>
<evidence type="ECO:0000313" key="5">
    <source>
        <dbReference type="EMBL" id="NBG64762.1"/>
    </source>
</evidence>
<dbReference type="GO" id="GO:0005524">
    <property type="term" value="F:ATP binding"/>
    <property type="evidence" value="ECO:0007669"/>
    <property type="project" value="UniProtKB-KW"/>
</dbReference>
<gene>
    <name evidence="5" type="ORF">GQN54_01445</name>
</gene>
<keyword evidence="2" id="KW-0547">Nucleotide-binding</keyword>
<proteinExistence type="inferred from homology"/>
<evidence type="ECO:0000256" key="1">
    <source>
        <dbReference type="ARBA" id="ARBA00006611"/>
    </source>
</evidence>
<evidence type="ECO:0000313" key="6">
    <source>
        <dbReference type="Proteomes" id="UP000470771"/>
    </source>
</evidence>
<comment type="caution">
    <text evidence="5">The sequence shown here is derived from an EMBL/GenBank/DDBJ whole genome shotgun (WGS) entry which is preliminary data.</text>
</comment>
<dbReference type="PROSITE" id="PS00662">
    <property type="entry name" value="T2SP_E"/>
    <property type="match status" value="1"/>
</dbReference>
<dbReference type="SMART" id="SM00382">
    <property type="entry name" value="AAA"/>
    <property type="match status" value="1"/>
</dbReference>
<comment type="similarity">
    <text evidence="1">Belongs to the GSP E family.</text>
</comment>
<evidence type="ECO:0000256" key="2">
    <source>
        <dbReference type="ARBA" id="ARBA00022741"/>
    </source>
</evidence>
<keyword evidence="3" id="KW-0067">ATP-binding</keyword>
<sequence length="443" mass="49842">MVFYANESTWGATHQEALEMLLGVKVSVELMPSTVINAALGKYYRKSARKDNQVRGNFNPNSEDFIFQLIAEADSIDSSDIHIERYEDRCRIRFRIDGKLLERYVIEKGDYPAIINKMKIMANLDIAEKRLPQDGRISFNRNQQKFDIRVSVLPTLHGEKIVMRLLSKDATDINIEKLGFKQDQLASYLEGIKKPHGIILISGPTGSGKTTTLYATLKILNEDKTNILTVEDPIEYTLEGINQVQLKENIGLTFAGALRSFLRQDPDVIMLGEIRDGETAQMAIRAALTGHLVLSTIHTNSAWGTISRLIDMGVPSFLLASTLNTSVAQRLVRLLCSNCKQVAPFNESLFPSTFKAPKTVQEHYQSVGCEECYYSGYLGRKAIYEIIPVDLEISQKIKQNDFNIEQLLKEKGIETLSDNAFQLFANGETSIEEIYAILTTNNQ</sequence>
<dbReference type="InterPro" id="IPR001482">
    <property type="entry name" value="T2SS/T4SS_dom"/>
</dbReference>
<dbReference type="FunFam" id="3.40.50.300:FF:000398">
    <property type="entry name" value="Type IV pilus assembly ATPase PilB"/>
    <property type="match status" value="1"/>
</dbReference>
<dbReference type="Proteomes" id="UP000470771">
    <property type="component" value="Unassembled WGS sequence"/>
</dbReference>
<accession>A0A6N9NG31</accession>
<dbReference type="InterPro" id="IPR027417">
    <property type="entry name" value="P-loop_NTPase"/>
</dbReference>
<name>A0A6N9NG31_9FLAO</name>
<dbReference type="GO" id="GO:0005886">
    <property type="term" value="C:plasma membrane"/>
    <property type="evidence" value="ECO:0007669"/>
    <property type="project" value="TreeGrafter"/>
</dbReference>
<evidence type="ECO:0000256" key="3">
    <source>
        <dbReference type="ARBA" id="ARBA00022840"/>
    </source>
</evidence>
<reference evidence="5 6" key="1">
    <citation type="submission" date="2019-12" db="EMBL/GenBank/DDBJ databases">
        <authorList>
            <person name="Zhao J."/>
        </authorList>
    </citation>
    <scope>NUCLEOTIDE SEQUENCE [LARGE SCALE GENOMIC DNA]</scope>
    <source>
        <strain evidence="5 6">S-15</strain>
    </source>
</reference>
<dbReference type="PANTHER" id="PTHR30258">
    <property type="entry name" value="TYPE II SECRETION SYSTEM PROTEIN GSPE-RELATED"/>
    <property type="match status" value="1"/>
</dbReference>
<dbReference type="Gene3D" id="3.30.450.90">
    <property type="match status" value="1"/>
</dbReference>
<dbReference type="InterPro" id="IPR003593">
    <property type="entry name" value="AAA+_ATPase"/>
</dbReference>
<dbReference type="PANTHER" id="PTHR30258:SF1">
    <property type="entry name" value="PROTEIN TRANSPORT PROTEIN HOFB HOMOLOG"/>
    <property type="match status" value="1"/>
</dbReference>
<dbReference type="AlphaFoldDB" id="A0A6N9NG31"/>
<feature type="domain" description="Bacterial type II secretion system protein E" evidence="4">
    <location>
        <begin position="262"/>
        <end position="276"/>
    </location>
</feature>
<dbReference type="Pfam" id="PF00437">
    <property type="entry name" value="T2SSE"/>
    <property type="match status" value="1"/>
</dbReference>
<dbReference type="CDD" id="cd01129">
    <property type="entry name" value="PulE-GspE-like"/>
    <property type="match status" value="1"/>
</dbReference>
<dbReference type="Gene3D" id="3.40.50.300">
    <property type="entry name" value="P-loop containing nucleotide triphosphate hydrolases"/>
    <property type="match status" value="1"/>
</dbReference>
<dbReference type="EMBL" id="WWNE01000003">
    <property type="protein sequence ID" value="NBG64762.1"/>
    <property type="molecule type" value="Genomic_DNA"/>
</dbReference>